<dbReference type="GO" id="GO:0008270">
    <property type="term" value="F:zinc ion binding"/>
    <property type="evidence" value="ECO:0007669"/>
    <property type="project" value="UniProtKB-UniRule"/>
</dbReference>
<protein>
    <recommendedName>
        <fullName evidence="1">Protein FAR1-RELATED SEQUENCE</fullName>
    </recommendedName>
</protein>
<comment type="similarity">
    <text evidence="1">Belongs to the FHY3/FAR1 family.</text>
</comment>
<dbReference type="GO" id="GO:0005634">
    <property type="term" value="C:nucleus"/>
    <property type="evidence" value="ECO:0007669"/>
    <property type="project" value="UniProtKB-SubCell"/>
</dbReference>
<keyword evidence="1" id="KW-0539">Nucleus</keyword>
<dbReference type="PANTHER" id="PTHR31669">
    <property type="entry name" value="PROTEIN FAR1-RELATED SEQUENCE 10-RELATED"/>
    <property type="match status" value="1"/>
</dbReference>
<dbReference type="PANTHER" id="PTHR31669:SF283">
    <property type="entry name" value="PROTEIN FAR1-RELATED SEQUENCE"/>
    <property type="match status" value="1"/>
</dbReference>
<evidence type="ECO:0000256" key="1">
    <source>
        <dbReference type="RuleBase" id="RU367018"/>
    </source>
</evidence>
<evidence type="ECO:0000256" key="2">
    <source>
        <dbReference type="SAM" id="MobiDB-lite"/>
    </source>
</evidence>
<keyword evidence="1" id="KW-0863">Zinc-finger</keyword>
<comment type="function">
    <text evidence="1">Putative transcription activator involved in regulating light control of development.</text>
</comment>
<reference evidence="3" key="1">
    <citation type="submission" date="2018-02" db="EMBL/GenBank/DDBJ databases">
        <authorList>
            <person name="Cohen D.B."/>
            <person name="Kent A.D."/>
        </authorList>
    </citation>
    <scope>NUCLEOTIDE SEQUENCE</scope>
</reference>
<name>A0A2N9HA81_FAGSY</name>
<keyword evidence="1" id="KW-0479">Metal-binding</keyword>
<organism evidence="3">
    <name type="scientific">Fagus sylvatica</name>
    <name type="common">Beechnut</name>
    <dbReference type="NCBI Taxonomy" id="28930"/>
    <lineage>
        <taxon>Eukaryota</taxon>
        <taxon>Viridiplantae</taxon>
        <taxon>Streptophyta</taxon>
        <taxon>Embryophyta</taxon>
        <taxon>Tracheophyta</taxon>
        <taxon>Spermatophyta</taxon>
        <taxon>Magnoliopsida</taxon>
        <taxon>eudicotyledons</taxon>
        <taxon>Gunneridae</taxon>
        <taxon>Pentapetalae</taxon>
        <taxon>rosids</taxon>
        <taxon>fabids</taxon>
        <taxon>Fagales</taxon>
        <taxon>Fagaceae</taxon>
        <taxon>Fagus</taxon>
    </lineage>
</organism>
<feature type="region of interest" description="Disordered" evidence="2">
    <location>
        <begin position="228"/>
        <end position="254"/>
    </location>
</feature>
<sequence length="309" mass="35147">MKLSVKLAGLEAYQDIKYYLLKVVHQSMTVEEFEESWNHTITSHHLEENEWLTNLYEKRERWVPVFLNSNFFAGMLSIQCRKGDFINFECFKGKLECSSSSPMEKQFQEAYTYEIFKQVRIEFSGRQGCIVKGVVKGGKEVKYRIQDEAATERHALFVLSQESVTVLPDRYEKLHRLTVGVLEIGAESVETFNILEKTEVVRSPMVVKRKGRPRTKRLKSSMEEAVSKLKKKKNTAAARNLAQSTSTTGVGGSAYGDSFTSNMEYPMSMSHSNDGVIDLTNPMPSQSFVLESMSRSQAHGYEDQASNLT</sequence>
<evidence type="ECO:0000313" key="3">
    <source>
        <dbReference type="EMBL" id="SPD08494.1"/>
    </source>
</evidence>
<dbReference type="EMBL" id="OIVN01003057">
    <property type="protein sequence ID" value="SPD08494.1"/>
    <property type="molecule type" value="Genomic_DNA"/>
</dbReference>
<dbReference type="GO" id="GO:0006355">
    <property type="term" value="P:regulation of DNA-templated transcription"/>
    <property type="evidence" value="ECO:0007669"/>
    <property type="project" value="UniProtKB-UniRule"/>
</dbReference>
<accession>A0A2N9HA81</accession>
<dbReference type="AlphaFoldDB" id="A0A2N9HA81"/>
<proteinExistence type="inferred from homology"/>
<gene>
    <name evidence="3" type="ORF">FSB_LOCUS36376</name>
</gene>
<dbReference type="InterPro" id="IPR031052">
    <property type="entry name" value="FHY3/FAR1"/>
</dbReference>
<comment type="subcellular location">
    <subcellularLocation>
        <location evidence="1">Nucleus</location>
    </subcellularLocation>
</comment>
<keyword evidence="1" id="KW-0862">Zinc</keyword>